<dbReference type="InterPro" id="IPR014830">
    <property type="entry name" value="Glycolipid_transfer_prot_dom"/>
</dbReference>
<gene>
    <name evidence="4" type="ORF">PBIL07802_LOCUS14799</name>
</gene>
<evidence type="ECO:0000313" key="4">
    <source>
        <dbReference type="EMBL" id="CAE0252572.1"/>
    </source>
</evidence>
<organism evidence="4">
    <name type="scientific">Palpitomonas bilix</name>
    <dbReference type="NCBI Taxonomy" id="652834"/>
    <lineage>
        <taxon>Eukaryota</taxon>
        <taxon>Eukaryota incertae sedis</taxon>
    </lineage>
</organism>
<keyword evidence="1" id="KW-0813">Transport</keyword>
<reference evidence="4" key="1">
    <citation type="submission" date="2021-01" db="EMBL/GenBank/DDBJ databases">
        <authorList>
            <person name="Corre E."/>
            <person name="Pelletier E."/>
            <person name="Niang G."/>
            <person name="Scheremetjew M."/>
            <person name="Finn R."/>
            <person name="Kale V."/>
            <person name="Holt S."/>
            <person name="Cochrane G."/>
            <person name="Meng A."/>
            <person name="Brown T."/>
            <person name="Cohen L."/>
        </authorList>
    </citation>
    <scope>NUCLEOTIDE SEQUENCE</scope>
    <source>
        <strain evidence="4">NIES-2562</strain>
    </source>
</reference>
<feature type="signal peptide" evidence="2">
    <location>
        <begin position="1"/>
        <end position="22"/>
    </location>
</feature>
<dbReference type="PANTHER" id="PTHR10219">
    <property type="entry name" value="GLYCOLIPID TRANSFER PROTEIN-RELATED"/>
    <property type="match status" value="1"/>
</dbReference>
<dbReference type="Gene3D" id="1.10.3520.10">
    <property type="entry name" value="Glycolipid transfer protein"/>
    <property type="match status" value="1"/>
</dbReference>
<evidence type="ECO:0000256" key="2">
    <source>
        <dbReference type="SAM" id="SignalP"/>
    </source>
</evidence>
<dbReference type="GO" id="GO:1902388">
    <property type="term" value="F:ceramide 1-phosphate transfer activity"/>
    <property type="evidence" value="ECO:0007669"/>
    <property type="project" value="TreeGrafter"/>
</dbReference>
<dbReference type="GO" id="GO:0016020">
    <property type="term" value="C:membrane"/>
    <property type="evidence" value="ECO:0007669"/>
    <property type="project" value="TreeGrafter"/>
</dbReference>
<dbReference type="InterPro" id="IPR036497">
    <property type="entry name" value="GLTP_sf"/>
</dbReference>
<dbReference type="SUPFAM" id="SSF110004">
    <property type="entry name" value="Glycolipid transfer protein, GLTP"/>
    <property type="match status" value="1"/>
</dbReference>
<dbReference type="PANTHER" id="PTHR10219:SF25">
    <property type="entry name" value="PLECKSTRIN HOMOLOGY DOMAIN-CONTAINING FAMILY A MEMBER 8"/>
    <property type="match status" value="1"/>
</dbReference>
<evidence type="ECO:0000259" key="3">
    <source>
        <dbReference type="Pfam" id="PF08718"/>
    </source>
</evidence>
<name>A0A7S3G5B4_9EUKA</name>
<dbReference type="Pfam" id="PF08718">
    <property type="entry name" value="GLTP"/>
    <property type="match status" value="1"/>
</dbReference>
<evidence type="ECO:0000256" key="1">
    <source>
        <dbReference type="ARBA" id="ARBA00022448"/>
    </source>
</evidence>
<feature type="chain" id="PRO_5031193211" description="Glycolipid transfer protein domain-containing protein" evidence="2">
    <location>
        <begin position="23"/>
        <end position="99"/>
    </location>
</feature>
<dbReference type="EMBL" id="HBIB01022683">
    <property type="protein sequence ID" value="CAE0252572.1"/>
    <property type="molecule type" value="Transcribed_RNA"/>
</dbReference>
<dbReference type="GO" id="GO:0005829">
    <property type="term" value="C:cytosol"/>
    <property type="evidence" value="ECO:0007669"/>
    <property type="project" value="TreeGrafter"/>
</dbReference>
<proteinExistence type="predicted"/>
<dbReference type="AlphaFoldDB" id="A0A7S3G5B4"/>
<sequence>MEFLVLLLELLVNSEDEMKACAEQAYEKTLRNYHGFATRQIFKLAMKTVGKRENFLKKFGEDIAGTTATLKAFVDTFKPSLQAVVDLLQKTGLEDGSTA</sequence>
<accession>A0A7S3G5B4</accession>
<dbReference type="GO" id="GO:1902387">
    <property type="term" value="F:ceramide 1-phosphate binding"/>
    <property type="evidence" value="ECO:0007669"/>
    <property type="project" value="TreeGrafter"/>
</dbReference>
<protein>
    <recommendedName>
        <fullName evidence="3">Glycolipid transfer protein domain-containing protein</fullName>
    </recommendedName>
</protein>
<feature type="domain" description="Glycolipid transfer protein" evidence="3">
    <location>
        <begin position="1"/>
        <end position="60"/>
    </location>
</feature>
<keyword evidence="2" id="KW-0732">Signal</keyword>